<proteinExistence type="predicted"/>
<dbReference type="GO" id="GO:0006355">
    <property type="term" value="P:regulation of DNA-templated transcription"/>
    <property type="evidence" value="ECO:0007669"/>
    <property type="project" value="InterPro"/>
</dbReference>
<dbReference type="GO" id="GO:0003677">
    <property type="term" value="F:DNA binding"/>
    <property type="evidence" value="ECO:0007669"/>
    <property type="project" value="InterPro"/>
</dbReference>
<dbReference type="PATRIC" id="fig|1203610.3.peg.2829"/>
<dbReference type="Gene3D" id="1.10.1660.10">
    <property type="match status" value="1"/>
</dbReference>
<reference evidence="2 3" key="1">
    <citation type="submission" date="2013-04" db="EMBL/GenBank/DDBJ databases">
        <title>The Genome Sequence of Parabacteroides gordonii DSM 23371.</title>
        <authorList>
            <consortium name="The Broad Institute Genomics Platform"/>
            <person name="Earl A."/>
            <person name="Ward D."/>
            <person name="Feldgarden M."/>
            <person name="Gevers D."/>
            <person name="Martens E."/>
            <person name="Sakamoto M."/>
            <person name="Benno Y."/>
            <person name="Suzuki N."/>
            <person name="Matsunaga N."/>
            <person name="Koshihara K."/>
            <person name="Seki M."/>
            <person name="Komiya H."/>
            <person name="Walker B."/>
            <person name="Young S."/>
            <person name="Zeng Q."/>
            <person name="Gargeya S."/>
            <person name="Fitzgerald M."/>
            <person name="Haas B."/>
            <person name="Abouelleil A."/>
            <person name="Allen A.W."/>
            <person name="Alvarado L."/>
            <person name="Arachchi H.M."/>
            <person name="Berlin A.M."/>
            <person name="Chapman S.B."/>
            <person name="Gainer-Dewar J."/>
            <person name="Goldberg J."/>
            <person name="Griggs A."/>
            <person name="Gujja S."/>
            <person name="Hansen M."/>
            <person name="Howarth C."/>
            <person name="Imamovic A."/>
            <person name="Ireland A."/>
            <person name="Larimer J."/>
            <person name="McCowan C."/>
            <person name="Murphy C."/>
            <person name="Pearson M."/>
            <person name="Poon T.W."/>
            <person name="Priest M."/>
            <person name="Roberts A."/>
            <person name="Saif S."/>
            <person name="Shea T."/>
            <person name="Sisk P."/>
            <person name="Sykes S."/>
            <person name="Wortman J."/>
            <person name="Nusbaum C."/>
            <person name="Birren B."/>
        </authorList>
    </citation>
    <scope>NUCLEOTIDE SEQUENCE [LARGE SCALE GENOMIC DNA]</scope>
    <source>
        <strain evidence="2 3">MS-1</strain>
    </source>
</reference>
<keyword evidence="3" id="KW-1185">Reference proteome</keyword>
<dbReference type="InterPro" id="IPR000551">
    <property type="entry name" value="MerR-type_HTH_dom"/>
</dbReference>
<dbReference type="Proteomes" id="UP000033035">
    <property type="component" value="Unassembled WGS sequence"/>
</dbReference>
<dbReference type="Pfam" id="PF13411">
    <property type="entry name" value="MerR_1"/>
    <property type="match status" value="1"/>
</dbReference>
<dbReference type="HOGENOM" id="CLU_2410584_0_0_10"/>
<accession>A0A0F5JC06</accession>
<dbReference type="InterPro" id="IPR009061">
    <property type="entry name" value="DNA-bd_dom_put_sf"/>
</dbReference>
<sequence length="92" mass="10883">MTQSDLETVVSGLLSEKAKAEVYERYYSVLIPASWVAKIHGISYQTVFRYIQRGLITPEERNSRDEHYLFRLSDVLKMDFKLLQKQLRRNTI</sequence>
<evidence type="ECO:0000313" key="2">
    <source>
        <dbReference type="EMBL" id="KKB55299.1"/>
    </source>
</evidence>
<dbReference type="STRING" id="1203610.HMPREF1536_02763"/>
<dbReference type="AlphaFoldDB" id="A0A0F5JC06"/>
<gene>
    <name evidence="2" type="ORF">HMPREF1536_02763</name>
</gene>
<feature type="domain" description="HTH merR-type" evidence="1">
    <location>
        <begin position="36"/>
        <end position="78"/>
    </location>
</feature>
<protein>
    <recommendedName>
        <fullName evidence="1">HTH merR-type domain-containing protein</fullName>
    </recommendedName>
</protein>
<comment type="caution">
    <text evidence="2">The sequence shown here is derived from an EMBL/GenBank/DDBJ whole genome shotgun (WGS) entry which is preliminary data.</text>
</comment>
<dbReference type="SUPFAM" id="SSF46955">
    <property type="entry name" value="Putative DNA-binding domain"/>
    <property type="match status" value="1"/>
</dbReference>
<name>A0A0F5JC06_9BACT</name>
<evidence type="ECO:0000313" key="3">
    <source>
        <dbReference type="Proteomes" id="UP000033035"/>
    </source>
</evidence>
<evidence type="ECO:0000259" key="1">
    <source>
        <dbReference type="Pfam" id="PF13411"/>
    </source>
</evidence>
<dbReference type="RefSeq" id="WP_147383005.1">
    <property type="nucleotide sequence ID" value="NZ_KE386764.1"/>
</dbReference>
<organism evidence="2 3">
    <name type="scientific">Parabacteroides gordonii MS-1 = DSM 23371</name>
    <dbReference type="NCBI Taxonomy" id="1203610"/>
    <lineage>
        <taxon>Bacteria</taxon>
        <taxon>Pseudomonadati</taxon>
        <taxon>Bacteroidota</taxon>
        <taxon>Bacteroidia</taxon>
        <taxon>Bacteroidales</taxon>
        <taxon>Tannerellaceae</taxon>
        <taxon>Parabacteroides</taxon>
    </lineage>
</organism>
<dbReference type="EMBL" id="AQHW01000015">
    <property type="protein sequence ID" value="KKB55299.1"/>
    <property type="molecule type" value="Genomic_DNA"/>
</dbReference>